<dbReference type="EMBL" id="JAVHJV010000004">
    <property type="protein sequence ID" value="KAK5943279.1"/>
    <property type="molecule type" value="Genomic_DNA"/>
</dbReference>
<feature type="region of interest" description="Disordered" evidence="1">
    <location>
        <begin position="119"/>
        <end position="149"/>
    </location>
</feature>
<name>A0ABR0RSS6_9EURO</name>
<reference evidence="2 3" key="1">
    <citation type="journal article" date="2023" name="Res Sq">
        <title>Genomic and morphological characterization of Knufia obscura isolated from the Mars 2020 spacecraft assembly facility.</title>
        <authorList>
            <person name="Chander A.M."/>
            <person name="Teixeira M.M."/>
            <person name="Singh N.K."/>
            <person name="Williams M.P."/>
            <person name="Parker C.W."/>
            <person name="Leo P."/>
            <person name="Stajich J.E."/>
            <person name="Torok T."/>
            <person name="Tighe S."/>
            <person name="Mason C.E."/>
            <person name="Venkateswaran K."/>
        </authorList>
    </citation>
    <scope>NUCLEOTIDE SEQUENCE [LARGE SCALE GENOMIC DNA]</scope>
    <source>
        <strain evidence="2 3">CCFEE 5817</strain>
    </source>
</reference>
<dbReference type="InterPro" id="IPR029021">
    <property type="entry name" value="Prot-tyrosine_phosphatase-like"/>
</dbReference>
<proteinExistence type="predicted"/>
<protein>
    <submittedName>
        <fullName evidence="2">Uncharacterized protein</fullName>
    </submittedName>
</protein>
<dbReference type="GeneID" id="89997735"/>
<sequence>MGNNIYLSNFETARAYLQGQPLPSGYPRIKYVLSIIDFKRKNDDETWSGIQPSSSRAFPEDNLLQLNIKDSKKVKFLDYFDQIIKWIHERQRIQTAHHDQSRVTIWETSRDRKIQIANPSHRKKDRVNEGGGLADDDTLAKAQGTPLLK</sequence>
<dbReference type="Proteomes" id="UP001334248">
    <property type="component" value="Unassembled WGS sequence"/>
</dbReference>
<evidence type="ECO:0000313" key="2">
    <source>
        <dbReference type="EMBL" id="KAK5943279.1"/>
    </source>
</evidence>
<keyword evidence="3" id="KW-1185">Reference proteome</keyword>
<evidence type="ECO:0000256" key="1">
    <source>
        <dbReference type="SAM" id="MobiDB-lite"/>
    </source>
</evidence>
<accession>A0ABR0RSS6</accession>
<comment type="caution">
    <text evidence="2">The sequence shown here is derived from an EMBL/GenBank/DDBJ whole genome shotgun (WGS) entry which is preliminary data.</text>
</comment>
<dbReference type="Gene3D" id="3.90.190.10">
    <property type="entry name" value="Protein tyrosine phosphatase superfamily"/>
    <property type="match status" value="1"/>
</dbReference>
<evidence type="ECO:0000313" key="3">
    <source>
        <dbReference type="Proteomes" id="UP001334248"/>
    </source>
</evidence>
<gene>
    <name evidence="2" type="ORF">PMZ80_004286</name>
</gene>
<organism evidence="2 3">
    <name type="scientific">Knufia obscura</name>
    <dbReference type="NCBI Taxonomy" id="1635080"/>
    <lineage>
        <taxon>Eukaryota</taxon>
        <taxon>Fungi</taxon>
        <taxon>Dikarya</taxon>
        <taxon>Ascomycota</taxon>
        <taxon>Pezizomycotina</taxon>
        <taxon>Eurotiomycetes</taxon>
        <taxon>Chaetothyriomycetidae</taxon>
        <taxon>Chaetothyriales</taxon>
        <taxon>Trichomeriaceae</taxon>
        <taxon>Knufia</taxon>
    </lineage>
</organism>
<dbReference type="RefSeq" id="XP_064731369.1">
    <property type="nucleotide sequence ID" value="XM_064872711.1"/>
</dbReference>